<proteinExistence type="predicted"/>
<protein>
    <submittedName>
        <fullName evidence="1">CRISPR-associated protein Csy1</fullName>
    </submittedName>
</protein>
<accession>A0AAJ4W963</accession>
<evidence type="ECO:0000313" key="2">
    <source>
        <dbReference type="Proteomes" id="UP000226420"/>
    </source>
</evidence>
<dbReference type="AlphaFoldDB" id="A0AAJ4W963"/>
<dbReference type="RefSeq" id="WP_074821064.1">
    <property type="nucleotide sequence ID" value="NZ_FOLW01000002.1"/>
</dbReference>
<dbReference type="NCBIfam" id="TIGR02564">
    <property type="entry name" value="cas_Csy1"/>
    <property type="match status" value="1"/>
</dbReference>
<organism evidence="1 2">
    <name type="scientific">Pragia fontium DSM 5563 = ATCC 49100</name>
    <dbReference type="NCBI Taxonomy" id="1122977"/>
    <lineage>
        <taxon>Bacteria</taxon>
        <taxon>Pseudomonadati</taxon>
        <taxon>Pseudomonadota</taxon>
        <taxon>Gammaproteobacteria</taxon>
        <taxon>Enterobacterales</taxon>
        <taxon>Budviciaceae</taxon>
        <taxon>Pragia</taxon>
    </lineage>
</organism>
<dbReference type="Proteomes" id="UP000226420">
    <property type="component" value="Unassembled WGS sequence"/>
</dbReference>
<dbReference type="Pfam" id="PF09611">
    <property type="entry name" value="Cas_Csy1"/>
    <property type="match status" value="1"/>
</dbReference>
<gene>
    <name evidence="1" type="ORF">SAMN02745723_102325</name>
</gene>
<comment type="caution">
    <text evidence="1">The sequence shown here is derived from an EMBL/GenBank/DDBJ whole genome shotgun (WGS) entry which is preliminary data.</text>
</comment>
<sequence length="433" mass="49730">MPVQRAVHAFINERLQAKLDKAKSPQEINDLKLKYHPHEWIADAARRASQIQFATHTVKGIHPDSKGTNINAQLIKITDGLVSSADLNTHALDIVGNAAALDVYKFLSVSVDENSTILDLVLKEDSQLLSVFSESPQQAKQYLAAFKSITQRSMENVKVYELMKQLLWPVNIDAQQQDNYLNIVPLYPTSFVHQVYQNLQEIRFSDEVKLAKDARKNEKGHEVGYTIVPDIAYVKLGGTKPQNISQLNSERGGRNYLLPSLPPTNQPEDTSAWRVKPPVLESSIFDRAFNYFAKKHIRRFCQNVIDESRNNASVREKRQLIIKDILEVLMRYGEQVRGFDGGWSKHGGLKASQAFWLDPKRADIDAEWAELRETSDWKMELAHDFGVWLNHRLNDAYRDNKYIHLADTEQKEWKYDMADLIKQSIREGWGIFE</sequence>
<name>A0AAJ4W963_9GAMM</name>
<reference evidence="1 2" key="1">
    <citation type="submission" date="2016-10" db="EMBL/GenBank/DDBJ databases">
        <authorList>
            <person name="Varghese N."/>
            <person name="Submissions S."/>
        </authorList>
    </citation>
    <scope>NUCLEOTIDE SEQUENCE [LARGE SCALE GENOMIC DNA]</scope>
    <source>
        <strain evidence="1 2">DSM 5563</strain>
    </source>
</reference>
<dbReference type="EMBL" id="FOLW01000002">
    <property type="protein sequence ID" value="SFC42406.1"/>
    <property type="molecule type" value="Genomic_DNA"/>
</dbReference>
<evidence type="ECO:0000313" key="1">
    <source>
        <dbReference type="EMBL" id="SFC42406.1"/>
    </source>
</evidence>
<dbReference type="InterPro" id="IPR013397">
    <property type="entry name" value="CRISPR-assoc_prot_Csy1"/>
</dbReference>